<accession>A0A370VA75</accession>
<dbReference type="EMBL" id="QONO01000051">
    <property type="protein sequence ID" value="RDR28241.1"/>
    <property type="molecule type" value="Genomic_DNA"/>
</dbReference>
<proteinExistence type="predicted"/>
<reference evidence="2 4" key="2">
    <citation type="submission" date="2018-12" db="EMBL/GenBank/DDBJ databases">
        <authorList>
            <consortium name="Pathogen Informatics"/>
        </authorList>
    </citation>
    <scope>NUCLEOTIDE SEQUENCE [LARGE SCALE GENOMIC DNA]</scope>
    <source>
        <strain evidence="2 4">NCTC8196</strain>
    </source>
</reference>
<reference evidence="1 3" key="1">
    <citation type="submission" date="2018-06" db="EMBL/GenBank/DDBJ databases">
        <title>Recombination Drives Gene Content and Phenotype Evolution in Wild Type E. coli Strains.</title>
        <authorList>
            <person name="Field C.M."/>
            <person name="Silander O.K."/>
            <person name="Van Nimwegen E."/>
        </authorList>
    </citation>
    <scope>NUCLEOTIDE SEQUENCE [LARGE SCALE GENOMIC DNA]</scope>
    <source>
        <strain evidence="1 3">SC344</strain>
    </source>
</reference>
<gene>
    <name evidence="2" type="primary">djlB</name>
    <name evidence="1" type="ORF">C4A13_01669</name>
    <name evidence="2" type="ORF">NCTC8196_01378</name>
</gene>
<accession>A0A2B7LTL9</accession>
<evidence type="ECO:0000313" key="2">
    <source>
        <dbReference type="EMBL" id="VED75451.1"/>
    </source>
</evidence>
<name>A0A2B7LTL9_9ESCH</name>
<evidence type="ECO:0000313" key="4">
    <source>
        <dbReference type="Proteomes" id="UP000277464"/>
    </source>
</evidence>
<dbReference type="Proteomes" id="UP000254454">
    <property type="component" value="Unassembled WGS sequence"/>
</dbReference>
<sequence length="61" mass="7090">MNAAYLSFEYVVLLAERVRWLQEENAGIIDEKELESFLYAIARGNVFNFQTILYLPVAFSI</sequence>
<dbReference type="EMBL" id="LR134270">
    <property type="protein sequence ID" value="VED75451.1"/>
    <property type="molecule type" value="Genomic_DNA"/>
</dbReference>
<dbReference type="AlphaFoldDB" id="A0A2B7LTL9"/>
<dbReference type="Proteomes" id="UP000277464">
    <property type="component" value="Chromosome"/>
</dbReference>
<evidence type="ECO:0000313" key="1">
    <source>
        <dbReference type="EMBL" id="RDR28241.1"/>
    </source>
</evidence>
<evidence type="ECO:0000313" key="3">
    <source>
        <dbReference type="Proteomes" id="UP000254454"/>
    </source>
</evidence>
<protein>
    <submittedName>
        <fullName evidence="2">DnaJ-class chaperone</fullName>
    </submittedName>
</protein>
<organism evidence="1 3">
    <name type="scientific">Escherichia marmotae</name>
    <dbReference type="NCBI Taxonomy" id="1499973"/>
    <lineage>
        <taxon>Bacteria</taxon>
        <taxon>Pseudomonadati</taxon>
        <taxon>Pseudomonadota</taxon>
        <taxon>Gammaproteobacteria</taxon>
        <taxon>Enterobacterales</taxon>
        <taxon>Enterobacteriaceae</taxon>
        <taxon>Escherichia</taxon>
    </lineage>
</organism>